<keyword evidence="2" id="KW-1185">Reference proteome</keyword>
<organism evidence="1 2">
    <name type="scientific">Boeremia exigua</name>
    <dbReference type="NCBI Taxonomy" id="749465"/>
    <lineage>
        <taxon>Eukaryota</taxon>
        <taxon>Fungi</taxon>
        <taxon>Dikarya</taxon>
        <taxon>Ascomycota</taxon>
        <taxon>Pezizomycotina</taxon>
        <taxon>Dothideomycetes</taxon>
        <taxon>Pleosporomycetidae</taxon>
        <taxon>Pleosporales</taxon>
        <taxon>Pleosporineae</taxon>
        <taxon>Didymellaceae</taxon>
        <taxon>Boeremia</taxon>
    </lineage>
</organism>
<evidence type="ECO:0000313" key="2">
    <source>
        <dbReference type="Proteomes" id="UP001153331"/>
    </source>
</evidence>
<accession>A0ACC2ISC1</accession>
<proteinExistence type="predicted"/>
<comment type="caution">
    <text evidence="1">The sequence shown here is derived from an EMBL/GenBank/DDBJ whole genome shotgun (WGS) entry which is preliminary data.</text>
</comment>
<reference evidence="1" key="1">
    <citation type="submission" date="2022-11" db="EMBL/GenBank/DDBJ databases">
        <title>Genome Sequence of Boeremia exigua.</title>
        <authorList>
            <person name="Buettner E."/>
        </authorList>
    </citation>
    <scope>NUCLEOTIDE SEQUENCE</scope>
    <source>
        <strain evidence="1">CU02</strain>
    </source>
</reference>
<dbReference type="Proteomes" id="UP001153331">
    <property type="component" value="Unassembled WGS sequence"/>
</dbReference>
<protein>
    <submittedName>
        <fullName evidence="1">Uncharacterized protein</fullName>
    </submittedName>
</protein>
<sequence length="376" mass="41500">MERKRLRRIAPQPQPGLGPNSQFGSATLAPENPTIDPALLATQNPAVDPALFAPQNLGIPPALPHGAGDCGDPCMFEAAGAAFGTHSEGAQAAVGQGEARRIIDPQPQRARSTPVNLSTEYIIPAHMRRPLERNRCVVCNEEYIVPRNHENSCIRHRFDRPAYDPDSPWWNHWNDRVNGKRDTPYNSVHFPEGFRWACCGRPGKAAGCTSDYHQPENADGERVAKRRYEGVFENAEGEAEEEAEKKPEEEAKKGAEKEDAEKEDVEKEAEEETKEGPEEEAKEAVVEEVAGTVMETAEEGANEDVQRTVAPQDTLLSAPSSSHLNLSGVAAYAVEPLDFATEFSFQPWDWSTPLTAGSYGRSTGFHFQPWDRSTRL</sequence>
<evidence type="ECO:0000313" key="1">
    <source>
        <dbReference type="EMBL" id="KAJ8118060.1"/>
    </source>
</evidence>
<dbReference type="EMBL" id="JAPHNI010000031">
    <property type="protein sequence ID" value="KAJ8118060.1"/>
    <property type="molecule type" value="Genomic_DNA"/>
</dbReference>
<name>A0ACC2ISC1_9PLEO</name>
<gene>
    <name evidence="1" type="ORF">OPT61_g887</name>
</gene>